<evidence type="ECO:0000313" key="5">
    <source>
        <dbReference type="EMBL" id="TKS54221.1"/>
    </source>
</evidence>
<keyword evidence="3" id="KW-0583">PHB biosynthesis</keyword>
<dbReference type="GO" id="GO:0042619">
    <property type="term" value="P:poly-hydroxybutyrate biosynthetic process"/>
    <property type="evidence" value="ECO:0007669"/>
    <property type="project" value="UniProtKB-KW"/>
</dbReference>
<gene>
    <name evidence="5" type="primary">phaE</name>
    <name evidence="5" type="ORF">E4582_05190</name>
</gene>
<evidence type="ECO:0000256" key="2">
    <source>
        <dbReference type="ARBA" id="ARBA00019066"/>
    </source>
</evidence>
<dbReference type="EMBL" id="SPUH01000001">
    <property type="protein sequence ID" value="TKS54221.1"/>
    <property type="molecule type" value="Genomic_DNA"/>
</dbReference>
<evidence type="ECO:0000256" key="4">
    <source>
        <dbReference type="SAM" id="MobiDB-lite"/>
    </source>
</evidence>
<dbReference type="UniPathway" id="UPA00917"/>
<keyword evidence="6" id="KW-1185">Reference proteome</keyword>
<feature type="compositionally biased region" description="Low complexity" evidence="4">
    <location>
        <begin position="392"/>
        <end position="411"/>
    </location>
</feature>
<comment type="caution">
    <text evidence="5">The sequence shown here is derived from an EMBL/GenBank/DDBJ whole genome shotgun (WGS) entry which is preliminary data.</text>
</comment>
<proteinExistence type="predicted"/>
<organism evidence="5 6">
    <name type="scientific">Luteimonas yindakuii</name>
    <dbReference type="NCBI Taxonomy" id="2565782"/>
    <lineage>
        <taxon>Bacteria</taxon>
        <taxon>Pseudomonadati</taxon>
        <taxon>Pseudomonadota</taxon>
        <taxon>Gammaproteobacteria</taxon>
        <taxon>Lysobacterales</taxon>
        <taxon>Lysobacteraceae</taxon>
        <taxon>Luteimonas</taxon>
    </lineage>
</organism>
<name>A0A4Z1RKU2_9GAMM</name>
<comment type="pathway">
    <text evidence="1">Biopolymer metabolism; poly-(R)-3-hydroxybutanoate biosynthesis.</text>
</comment>
<dbReference type="InterPro" id="IPR010123">
    <property type="entry name" value="PHA_synth_III_E"/>
</dbReference>
<dbReference type="NCBIfam" id="TIGR01834">
    <property type="entry name" value="PHA_synth_III_E"/>
    <property type="match status" value="1"/>
</dbReference>
<evidence type="ECO:0000256" key="1">
    <source>
        <dbReference type="ARBA" id="ARBA00004683"/>
    </source>
</evidence>
<sequence length="492" mass="51725">MIGPTSGGHMSHDASQQAFAAAAAEFDTLARRFWGTWGEAMRHGAAQGNGFGQPGFGTGWYATPGFASGGLGMPGFGPAGPADPAGWWANLAQAGAAQHAASRFDGLARQWYAQMQQLAARFAGHDGSAGDVVEAWKKMLANAGDNPFAQLLSNAQQQAGSLGPQAWMMQAAPWLQRMQGGAGELLQTPTFGFAREHQERWQALAQAQIGLTQKLEAYNALMGRVMQDALAIFERKLADREAPGLQIDSPRALFDLWIDAAEEAYAPVALGEEFRHVYAELVNAQMRVRQGVQREVEHACELFDMPTRSELDGAHRKIVELERQVRRLRDAVAQMSDGSRRTSASADGNGNDTAPEMARRKASGGSAPAKRAPARAQSKRGAAAPVRATSKAQAAAGPATGGAVPRGSRVAAGGGAAAGTRRKAPAGSGKGGQSAAAAKAGARSKTAARKNAVVKRSRREVAAAPAQQGQRTLFSPSHAMPATPRPLKKGKR</sequence>
<feature type="compositionally biased region" description="Basic residues" evidence="4">
    <location>
        <begin position="446"/>
        <end position="458"/>
    </location>
</feature>
<reference evidence="5 6" key="1">
    <citation type="submission" date="2019-01" db="EMBL/GenBank/DDBJ databases">
        <authorList>
            <person name="Zhang S."/>
        </authorList>
    </citation>
    <scope>NUCLEOTIDE SEQUENCE [LARGE SCALE GENOMIC DNA]</scope>
    <source>
        <strain evidence="5 6">1626</strain>
    </source>
</reference>
<feature type="compositionally biased region" description="Low complexity" evidence="4">
    <location>
        <begin position="433"/>
        <end position="445"/>
    </location>
</feature>
<dbReference type="Pfam" id="PF09712">
    <property type="entry name" value="PHA_synth_III_E"/>
    <property type="match status" value="1"/>
</dbReference>
<feature type="region of interest" description="Disordered" evidence="4">
    <location>
        <begin position="332"/>
        <end position="492"/>
    </location>
</feature>
<evidence type="ECO:0000313" key="6">
    <source>
        <dbReference type="Proteomes" id="UP000298681"/>
    </source>
</evidence>
<dbReference type="Proteomes" id="UP000298681">
    <property type="component" value="Unassembled WGS sequence"/>
</dbReference>
<protein>
    <recommendedName>
        <fullName evidence="2">Poly(3-hydroxyalkanoate) polymerase subunit PhaE</fullName>
    </recommendedName>
</protein>
<accession>A0A4Z1RKU2</accession>
<dbReference type="AlphaFoldDB" id="A0A4Z1RKU2"/>
<feature type="compositionally biased region" description="Polar residues" evidence="4">
    <location>
        <begin position="341"/>
        <end position="352"/>
    </location>
</feature>
<evidence type="ECO:0000256" key="3">
    <source>
        <dbReference type="ARBA" id="ARBA00022752"/>
    </source>
</evidence>